<dbReference type="Gene3D" id="1.20.930.10">
    <property type="entry name" value="Conserved domain common to transcription factors TFIIS, elongin A, CRSP70"/>
    <property type="match status" value="1"/>
</dbReference>
<comment type="subcellular location">
    <subcellularLocation>
        <location evidence="1">Nucleus</location>
    </subcellularLocation>
</comment>
<evidence type="ECO:0000313" key="4">
    <source>
        <dbReference type="Proteomes" id="UP000654075"/>
    </source>
</evidence>
<sequence>MSLPLPGPELHAGMFRQRTLKEVGFALDMLRSQAGKATEASQTILIEVLERLSDVVVDRVVLERTAVGKEVAKLQRNEDRSIARRAEGLQAEWRRDFGLRKQVVEGFIEKGKDARDIEEGLFNVFCPLGLLEGQAYKNYQRHYKRICTHLRTRGAGSLVDRLAEGDLNCLK</sequence>
<dbReference type="Pfam" id="PF08711">
    <property type="entry name" value="Med26"/>
    <property type="match status" value="1"/>
</dbReference>
<gene>
    <name evidence="3" type="ORF">PGLA1383_LOCUS28988</name>
</gene>
<proteinExistence type="predicted"/>
<dbReference type="OrthoDB" id="422992at2759"/>
<dbReference type="PROSITE" id="PS51319">
    <property type="entry name" value="TFIIS_N"/>
    <property type="match status" value="1"/>
</dbReference>
<keyword evidence="1" id="KW-0539">Nucleus</keyword>
<organism evidence="3 4">
    <name type="scientific">Polarella glacialis</name>
    <name type="common">Dinoflagellate</name>
    <dbReference type="NCBI Taxonomy" id="89957"/>
    <lineage>
        <taxon>Eukaryota</taxon>
        <taxon>Sar</taxon>
        <taxon>Alveolata</taxon>
        <taxon>Dinophyceae</taxon>
        <taxon>Suessiales</taxon>
        <taxon>Suessiaceae</taxon>
        <taxon>Polarella</taxon>
    </lineage>
</organism>
<evidence type="ECO:0000256" key="1">
    <source>
        <dbReference type="PROSITE-ProRule" id="PRU00649"/>
    </source>
</evidence>
<evidence type="ECO:0000259" key="2">
    <source>
        <dbReference type="PROSITE" id="PS51319"/>
    </source>
</evidence>
<protein>
    <recommendedName>
        <fullName evidence="2">TFIIS N-terminal domain-containing protein</fullName>
    </recommendedName>
</protein>
<dbReference type="InterPro" id="IPR035441">
    <property type="entry name" value="TFIIS/LEDGF_dom_sf"/>
</dbReference>
<dbReference type="InterPro" id="IPR017923">
    <property type="entry name" value="TFIIS_N"/>
</dbReference>
<accession>A0A813FKT5</accession>
<dbReference type="EMBL" id="CAJNNV010024951">
    <property type="protein sequence ID" value="CAE8611181.1"/>
    <property type="molecule type" value="Genomic_DNA"/>
</dbReference>
<feature type="domain" description="TFIIS N-terminal" evidence="2">
    <location>
        <begin position="21"/>
        <end position="100"/>
    </location>
</feature>
<name>A0A813FKT5_POLGL</name>
<dbReference type="AlphaFoldDB" id="A0A813FKT5"/>
<evidence type="ECO:0000313" key="3">
    <source>
        <dbReference type="EMBL" id="CAE8611181.1"/>
    </source>
</evidence>
<comment type="caution">
    <text evidence="3">The sequence shown here is derived from an EMBL/GenBank/DDBJ whole genome shotgun (WGS) entry which is preliminary data.</text>
</comment>
<dbReference type="Proteomes" id="UP000654075">
    <property type="component" value="Unassembled WGS sequence"/>
</dbReference>
<dbReference type="GO" id="GO:0005634">
    <property type="term" value="C:nucleus"/>
    <property type="evidence" value="ECO:0007669"/>
    <property type="project" value="UniProtKB-SubCell"/>
</dbReference>
<feature type="non-terminal residue" evidence="3">
    <location>
        <position position="1"/>
    </location>
</feature>
<dbReference type="SUPFAM" id="SSF47676">
    <property type="entry name" value="Conserved domain common to transcription factors TFIIS, elongin A, CRSP70"/>
    <property type="match status" value="1"/>
</dbReference>
<reference evidence="3" key="1">
    <citation type="submission" date="2021-02" db="EMBL/GenBank/DDBJ databases">
        <authorList>
            <person name="Dougan E. K."/>
            <person name="Rhodes N."/>
            <person name="Thang M."/>
            <person name="Chan C."/>
        </authorList>
    </citation>
    <scope>NUCLEOTIDE SEQUENCE</scope>
</reference>
<keyword evidence="4" id="KW-1185">Reference proteome</keyword>